<accession>A0A8T1T7S2</accession>
<dbReference type="InterPro" id="IPR026983">
    <property type="entry name" value="DHC"/>
</dbReference>
<dbReference type="GO" id="GO:0051959">
    <property type="term" value="F:dynein light intermediate chain binding"/>
    <property type="evidence" value="ECO:0007669"/>
    <property type="project" value="InterPro"/>
</dbReference>
<dbReference type="Pfam" id="PF12781">
    <property type="entry name" value="AAA_9"/>
    <property type="match status" value="1"/>
</dbReference>
<evidence type="ECO:0000259" key="1">
    <source>
        <dbReference type="Pfam" id="PF12781"/>
    </source>
</evidence>
<dbReference type="PANTHER" id="PTHR22878:SF63">
    <property type="entry name" value="DYNEIN AXONEMAL HEAVY CHAIN 10"/>
    <property type="match status" value="1"/>
</dbReference>
<gene>
    <name evidence="2" type="ORF">G0U57_011128</name>
</gene>
<dbReference type="PANTHER" id="PTHR22878">
    <property type="entry name" value="DYNEIN HEAVY CHAIN 6, AXONEMAL-LIKE-RELATED"/>
    <property type="match status" value="1"/>
</dbReference>
<organism evidence="2 3">
    <name type="scientific">Chelydra serpentina</name>
    <name type="common">Snapping turtle</name>
    <name type="synonym">Testudo serpentina</name>
    <dbReference type="NCBI Taxonomy" id="8475"/>
    <lineage>
        <taxon>Eukaryota</taxon>
        <taxon>Metazoa</taxon>
        <taxon>Chordata</taxon>
        <taxon>Craniata</taxon>
        <taxon>Vertebrata</taxon>
        <taxon>Euteleostomi</taxon>
        <taxon>Archelosauria</taxon>
        <taxon>Testudinata</taxon>
        <taxon>Testudines</taxon>
        <taxon>Cryptodira</taxon>
        <taxon>Durocryptodira</taxon>
        <taxon>Americhelydia</taxon>
        <taxon>Chelydroidea</taxon>
        <taxon>Chelydridae</taxon>
        <taxon>Chelydra</taxon>
    </lineage>
</organism>
<feature type="domain" description="Dynein heavy chain ATP-binding dynein motor region" evidence="1">
    <location>
        <begin position="23"/>
        <end position="119"/>
    </location>
</feature>
<evidence type="ECO:0000313" key="2">
    <source>
        <dbReference type="EMBL" id="KAG6936845.1"/>
    </source>
</evidence>
<dbReference type="InterPro" id="IPR035706">
    <property type="entry name" value="AAA_9"/>
</dbReference>
<dbReference type="GO" id="GO:0045505">
    <property type="term" value="F:dynein intermediate chain binding"/>
    <property type="evidence" value="ECO:0007669"/>
    <property type="project" value="InterPro"/>
</dbReference>
<sequence length="120" mass="13174">VPIPVTPGLDPLSLLTDDADIATWNNQGLPSDRMSTENATILCSTERWPLIVDAQLQGVKWIKNKYGEALKAIRLGQRSYLDIIEQAISDGNPLLIENIGETVEPVLDPLLGRNTIKKGK</sequence>
<dbReference type="GO" id="GO:0007018">
    <property type="term" value="P:microtubule-based movement"/>
    <property type="evidence" value="ECO:0007669"/>
    <property type="project" value="InterPro"/>
</dbReference>
<protein>
    <submittedName>
        <fullName evidence="2">Dynein, axonemal, heavy chain 17</fullName>
    </submittedName>
</protein>
<keyword evidence="3" id="KW-1185">Reference proteome</keyword>
<dbReference type="Gene3D" id="3.40.50.300">
    <property type="entry name" value="P-loop containing nucleotide triphosphate hydrolases"/>
    <property type="match status" value="1"/>
</dbReference>
<evidence type="ECO:0000313" key="3">
    <source>
        <dbReference type="Proteomes" id="UP000765507"/>
    </source>
</evidence>
<dbReference type="AlphaFoldDB" id="A0A8T1T7S2"/>
<dbReference type="Proteomes" id="UP000765507">
    <property type="component" value="Unassembled WGS sequence"/>
</dbReference>
<dbReference type="EMBL" id="JAHGAV010000029">
    <property type="protein sequence ID" value="KAG6936845.1"/>
    <property type="molecule type" value="Genomic_DNA"/>
</dbReference>
<comment type="caution">
    <text evidence="2">The sequence shown here is derived from an EMBL/GenBank/DDBJ whole genome shotgun (WGS) entry which is preliminary data.</text>
</comment>
<name>A0A8T1T7S2_CHESE</name>
<reference evidence="2 3" key="1">
    <citation type="journal article" date="2020" name="G3 (Bethesda)">
        <title>Draft Genome of the Common Snapping Turtle, Chelydra serpentina, a Model for Phenotypic Plasticity in Reptiles.</title>
        <authorList>
            <person name="Das D."/>
            <person name="Singh S.K."/>
            <person name="Bierstedt J."/>
            <person name="Erickson A."/>
            <person name="Galli G.L.J."/>
            <person name="Crossley D.A. 2nd"/>
            <person name="Rhen T."/>
        </authorList>
    </citation>
    <scope>NUCLEOTIDE SEQUENCE [LARGE SCALE GENOMIC DNA]</scope>
    <source>
        <strain evidence="2">KW</strain>
    </source>
</reference>
<proteinExistence type="predicted"/>
<dbReference type="InterPro" id="IPR027417">
    <property type="entry name" value="P-loop_NTPase"/>
</dbReference>
<feature type="non-terminal residue" evidence="2">
    <location>
        <position position="120"/>
    </location>
</feature>
<dbReference type="OrthoDB" id="9379960at2759"/>
<dbReference type="GO" id="GO:0030286">
    <property type="term" value="C:dynein complex"/>
    <property type="evidence" value="ECO:0007669"/>
    <property type="project" value="InterPro"/>
</dbReference>